<feature type="domain" description="TLC" evidence="7">
    <location>
        <begin position="56"/>
        <end position="264"/>
    </location>
</feature>
<dbReference type="Pfam" id="PF03798">
    <property type="entry name" value="TRAM_LAG1_CLN8"/>
    <property type="match status" value="1"/>
</dbReference>
<reference evidence="9" key="1">
    <citation type="submission" date="2021-01" db="EMBL/GenBank/DDBJ databases">
        <authorList>
            <person name="Corre E."/>
            <person name="Pelletier E."/>
            <person name="Niang G."/>
            <person name="Scheremetjew M."/>
            <person name="Finn R."/>
            <person name="Kale V."/>
            <person name="Holt S."/>
            <person name="Cochrane G."/>
            <person name="Meng A."/>
            <person name="Brown T."/>
            <person name="Cohen L."/>
        </authorList>
    </citation>
    <scope>NUCLEOTIDE SEQUENCE</scope>
    <source>
        <strain evidence="9">GSBS06</strain>
    </source>
</reference>
<organism evidence="9">
    <name type="scientific">Aplanochytrium stocchinoi</name>
    <dbReference type="NCBI Taxonomy" id="215587"/>
    <lineage>
        <taxon>Eukaryota</taxon>
        <taxon>Sar</taxon>
        <taxon>Stramenopiles</taxon>
        <taxon>Bigyra</taxon>
        <taxon>Labyrinthulomycetes</taxon>
        <taxon>Thraustochytrida</taxon>
        <taxon>Thraustochytriidae</taxon>
        <taxon>Aplanochytrium</taxon>
    </lineage>
</organism>
<proteinExistence type="predicted"/>
<feature type="transmembrane region" description="Helical" evidence="6">
    <location>
        <begin position="61"/>
        <end position="83"/>
    </location>
</feature>
<accession>A0A6S8CKA0</accession>
<evidence type="ECO:0000256" key="1">
    <source>
        <dbReference type="ARBA" id="ARBA00004141"/>
    </source>
</evidence>
<dbReference type="InterPro" id="IPR050846">
    <property type="entry name" value="TLCD"/>
</dbReference>
<dbReference type="AlphaFoldDB" id="A0A6S8CKA0"/>
<evidence type="ECO:0000313" key="9">
    <source>
        <dbReference type="EMBL" id="CAE0439018.1"/>
    </source>
</evidence>
<keyword evidence="2 5" id="KW-0812">Transmembrane</keyword>
<keyword evidence="4 5" id="KW-0472">Membrane</keyword>
<dbReference type="PROSITE" id="PS50922">
    <property type="entry name" value="TLC"/>
    <property type="match status" value="1"/>
</dbReference>
<feature type="transmembrane region" description="Helical" evidence="6">
    <location>
        <begin position="155"/>
        <end position="175"/>
    </location>
</feature>
<evidence type="ECO:0000256" key="3">
    <source>
        <dbReference type="ARBA" id="ARBA00022989"/>
    </source>
</evidence>
<feature type="transmembrane region" description="Helical" evidence="6">
    <location>
        <begin position="228"/>
        <end position="253"/>
    </location>
</feature>
<dbReference type="GO" id="GO:0016020">
    <property type="term" value="C:membrane"/>
    <property type="evidence" value="ECO:0007669"/>
    <property type="project" value="UniProtKB-SubCell"/>
</dbReference>
<dbReference type="EMBL" id="HBIN01012290">
    <property type="protein sequence ID" value="CAE0439017.1"/>
    <property type="molecule type" value="Transcribed_RNA"/>
</dbReference>
<dbReference type="PANTHER" id="PTHR13439">
    <property type="entry name" value="CT120 PROTEIN"/>
    <property type="match status" value="1"/>
</dbReference>
<keyword evidence="3 6" id="KW-1133">Transmembrane helix</keyword>
<evidence type="ECO:0000256" key="2">
    <source>
        <dbReference type="ARBA" id="ARBA00022692"/>
    </source>
</evidence>
<dbReference type="SMART" id="SM00724">
    <property type="entry name" value="TLC"/>
    <property type="match status" value="1"/>
</dbReference>
<protein>
    <recommendedName>
        <fullName evidence="7">TLC domain-containing protein</fullName>
    </recommendedName>
</protein>
<dbReference type="GO" id="GO:0055088">
    <property type="term" value="P:lipid homeostasis"/>
    <property type="evidence" value="ECO:0007669"/>
    <property type="project" value="TreeGrafter"/>
</dbReference>
<feature type="transmembrane region" description="Helical" evidence="6">
    <location>
        <begin position="187"/>
        <end position="208"/>
    </location>
</feature>
<dbReference type="EMBL" id="HBIN01012291">
    <property type="protein sequence ID" value="CAE0439018.1"/>
    <property type="molecule type" value="Transcribed_RNA"/>
</dbReference>
<name>A0A6S8CKA0_9STRA</name>
<sequence length="270" mass="31437">MEKHVALDVVGELFAIPRESMYNTFMSFLFFGVVEFLSSILYPLMIPTYWKSFEANQRLKLIIITVSSAHCVVLFYFCYFLYFEQDDFLAKDVFFANTEYSRYTHSLSAGYFIWDTIIVCRTVPFDAKFLLHGVVCGFNYWIAQRPTLHFYGYRFLLFELSTPILNLRYLIMLFFGENARLVAPLGIAFGISFLCVRILWGIPLMVGFIQNILNKISTLTYEEGIDDIVNTIIWCIFGVSACLMSILNLYWLFAMISGKTAQEERKQKQL</sequence>
<dbReference type="GO" id="GO:0005783">
    <property type="term" value="C:endoplasmic reticulum"/>
    <property type="evidence" value="ECO:0007669"/>
    <property type="project" value="TreeGrafter"/>
</dbReference>
<evidence type="ECO:0000313" key="8">
    <source>
        <dbReference type="EMBL" id="CAE0439017.1"/>
    </source>
</evidence>
<dbReference type="PANTHER" id="PTHR13439:SF0">
    <property type="entry name" value="TOPOISOMERASE I DAMAGE AFFECTED PROTEIN 4"/>
    <property type="match status" value="1"/>
</dbReference>
<dbReference type="InterPro" id="IPR006634">
    <property type="entry name" value="TLC-dom"/>
</dbReference>
<evidence type="ECO:0000256" key="4">
    <source>
        <dbReference type="ARBA" id="ARBA00023136"/>
    </source>
</evidence>
<comment type="subcellular location">
    <subcellularLocation>
        <location evidence="1">Membrane</location>
        <topology evidence="1">Multi-pass membrane protein</topology>
    </subcellularLocation>
</comment>
<evidence type="ECO:0000256" key="5">
    <source>
        <dbReference type="PROSITE-ProRule" id="PRU00205"/>
    </source>
</evidence>
<gene>
    <name evidence="8" type="ORF">ASTO00021_LOCUS9241</name>
    <name evidence="9" type="ORF">ASTO00021_LOCUS9242</name>
</gene>
<feature type="transmembrane region" description="Helical" evidence="6">
    <location>
        <begin position="28"/>
        <end position="49"/>
    </location>
</feature>
<evidence type="ECO:0000259" key="7">
    <source>
        <dbReference type="PROSITE" id="PS50922"/>
    </source>
</evidence>
<evidence type="ECO:0000256" key="6">
    <source>
        <dbReference type="SAM" id="Phobius"/>
    </source>
</evidence>